<evidence type="ECO:0000256" key="4">
    <source>
        <dbReference type="ARBA" id="ARBA00022989"/>
    </source>
</evidence>
<dbReference type="PANTHER" id="PTHR30482">
    <property type="entry name" value="HIGH-AFFINITY BRANCHED-CHAIN AMINO ACID TRANSPORT SYSTEM PERMEASE"/>
    <property type="match status" value="1"/>
</dbReference>
<dbReference type="GO" id="GO:0015658">
    <property type="term" value="F:branched-chain amino acid transmembrane transporter activity"/>
    <property type="evidence" value="ECO:0007669"/>
    <property type="project" value="InterPro"/>
</dbReference>
<keyword evidence="2" id="KW-1003">Cell membrane</keyword>
<comment type="caution">
    <text evidence="7">The sequence shown here is derived from an EMBL/GenBank/DDBJ whole genome shotgun (WGS) entry which is preliminary data.</text>
</comment>
<dbReference type="Pfam" id="PF02653">
    <property type="entry name" value="BPD_transp_2"/>
    <property type="match status" value="1"/>
</dbReference>
<evidence type="ECO:0000256" key="3">
    <source>
        <dbReference type="ARBA" id="ARBA00022692"/>
    </source>
</evidence>
<reference evidence="7 8" key="1">
    <citation type="submission" date="2019-11" db="EMBL/GenBank/DDBJ databases">
        <title>Genome analysis of Rhizobacterium cereale a novel genus and species isolated from maize roots in North Spain.</title>
        <authorList>
            <person name="Menendez E."/>
            <person name="Flores-Felix J.D."/>
            <person name="Ramirez-Bahena M.-H."/>
            <person name="Igual J.M."/>
            <person name="Garcia-Fraile P."/>
            <person name="Peix A."/>
            <person name="Velazquez E."/>
        </authorList>
    </citation>
    <scope>NUCLEOTIDE SEQUENCE [LARGE SCALE GENOMIC DNA]</scope>
    <source>
        <strain evidence="7 8">RZME27</strain>
    </source>
</reference>
<name>A0A6A8AJ61_9HYPH</name>
<dbReference type="EMBL" id="WIXI01000051">
    <property type="protein sequence ID" value="MQY49908.1"/>
    <property type="molecule type" value="Genomic_DNA"/>
</dbReference>
<sequence length="387" mass="41720">MMSAFIFRALKSHILATVVVILAAAVLVPASNLLLPADHALHIPTYVMSLMGKYLCYALLALALDLVWGYCGILSLGHGAFFAFGGYAMGMYLMRQIGSRGVYGNPDLPDFMVFLNWKELPWFWYGFDFFPFAMLMVLFVPGLLAFVFGWFAFRSRVNGVYLSIITQAMTYALMLSFFRNDMGFGGNNGLTDYKEIVGFSVQAGGTRAVLFAMSALMLALCLLIASAIVNSKFGKVLVGVRDAESRVRFLGFRVENIKLFTFVVSAMFAGIAGALFVPQVGIINPGEFAPANSIEVVVWTAVGGRGTLIGPIIGAVLVNAGKSYFTGAFPELWLFALGGLFIAVTLFLPKGIVGTIQGGFSTRKAIKVASDAEKGRGDVTPIAQAAE</sequence>
<keyword evidence="4 6" id="KW-1133">Transmembrane helix</keyword>
<evidence type="ECO:0000313" key="8">
    <source>
        <dbReference type="Proteomes" id="UP000435138"/>
    </source>
</evidence>
<keyword evidence="8" id="KW-1185">Reference proteome</keyword>
<dbReference type="AlphaFoldDB" id="A0A6A8AJ61"/>
<protein>
    <submittedName>
        <fullName evidence="7">Urea ABC transporter permease subunit UrtC</fullName>
    </submittedName>
</protein>
<dbReference type="NCBIfam" id="TIGR03408">
    <property type="entry name" value="urea_trans_UrtC"/>
    <property type="match status" value="1"/>
</dbReference>
<evidence type="ECO:0000313" key="7">
    <source>
        <dbReference type="EMBL" id="MQY49908.1"/>
    </source>
</evidence>
<feature type="transmembrane region" description="Helical" evidence="6">
    <location>
        <begin position="75"/>
        <end position="94"/>
    </location>
</feature>
<dbReference type="InterPro" id="IPR001851">
    <property type="entry name" value="ABC_transp_permease"/>
</dbReference>
<proteinExistence type="predicted"/>
<comment type="subcellular location">
    <subcellularLocation>
        <location evidence="1">Cell membrane</location>
        <topology evidence="1">Multi-pass membrane protein</topology>
    </subcellularLocation>
</comment>
<feature type="transmembrane region" description="Helical" evidence="6">
    <location>
        <begin position="46"/>
        <end position="68"/>
    </location>
</feature>
<feature type="transmembrane region" description="Helical" evidence="6">
    <location>
        <begin position="208"/>
        <end position="229"/>
    </location>
</feature>
<evidence type="ECO:0000256" key="1">
    <source>
        <dbReference type="ARBA" id="ARBA00004651"/>
    </source>
</evidence>
<feature type="transmembrane region" description="Helical" evidence="6">
    <location>
        <begin position="332"/>
        <end position="353"/>
    </location>
</feature>
<accession>A0A6A8AJ61</accession>
<dbReference type="InterPro" id="IPR017778">
    <property type="entry name" value="ABC_transptr_urea_perm_UrtC"/>
</dbReference>
<dbReference type="InterPro" id="IPR043428">
    <property type="entry name" value="LivM-like"/>
</dbReference>
<gene>
    <name evidence="7" type="primary">urtC</name>
    <name evidence="7" type="ORF">GAO09_28170</name>
</gene>
<dbReference type="RefSeq" id="WP_153360074.1">
    <property type="nucleotide sequence ID" value="NZ_JAYKOO010000001.1"/>
</dbReference>
<feature type="transmembrane region" description="Helical" evidence="6">
    <location>
        <begin position="257"/>
        <end position="277"/>
    </location>
</feature>
<dbReference type="PANTHER" id="PTHR30482:SF4">
    <property type="entry name" value="SLR1201 PROTEIN"/>
    <property type="match status" value="1"/>
</dbReference>
<evidence type="ECO:0000256" key="2">
    <source>
        <dbReference type="ARBA" id="ARBA00022475"/>
    </source>
</evidence>
<dbReference type="CDD" id="cd06581">
    <property type="entry name" value="TM_PBP1_LivM_like"/>
    <property type="match status" value="1"/>
</dbReference>
<feature type="transmembrane region" description="Helical" evidence="6">
    <location>
        <begin position="297"/>
        <end position="320"/>
    </location>
</feature>
<evidence type="ECO:0000256" key="6">
    <source>
        <dbReference type="SAM" id="Phobius"/>
    </source>
</evidence>
<keyword evidence="3 6" id="KW-0812">Transmembrane</keyword>
<keyword evidence="5 6" id="KW-0472">Membrane</keyword>
<organism evidence="7 8">
    <name type="scientific">Endobacterium cereale</name>
    <dbReference type="NCBI Taxonomy" id="2663029"/>
    <lineage>
        <taxon>Bacteria</taxon>
        <taxon>Pseudomonadati</taxon>
        <taxon>Pseudomonadota</taxon>
        <taxon>Alphaproteobacteria</taxon>
        <taxon>Hyphomicrobiales</taxon>
        <taxon>Rhizobiaceae</taxon>
        <taxon>Endobacterium</taxon>
    </lineage>
</organism>
<feature type="transmembrane region" description="Helical" evidence="6">
    <location>
        <begin position="129"/>
        <end position="153"/>
    </location>
</feature>
<dbReference type="Proteomes" id="UP000435138">
    <property type="component" value="Unassembled WGS sequence"/>
</dbReference>
<evidence type="ECO:0000256" key="5">
    <source>
        <dbReference type="ARBA" id="ARBA00023136"/>
    </source>
</evidence>
<dbReference type="GO" id="GO:0005886">
    <property type="term" value="C:plasma membrane"/>
    <property type="evidence" value="ECO:0007669"/>
    <property type="project" value="UniProtKB-SubCell"/>
</dbReference>
<feature type="transmembrane region" description="Helical" evidence="6">
    <location>
        <begin position="160"/>
        <end position="178"/>
    </location>
</feature>